<gene>
    <name evidence="1" type="ORF">T07_1661</name>
</gene>
<organism evidence="1 2">
    <name type="scientific">Trichinella nelsoni</name>
    <dbReference type="NCBI Taxonomy" id="6336"/>
    <lineage>
        <taxon>Eukaryota</taxon>
        <taxon>Metazoa</taxon>
        <taxon>Ecdysozoa</taxon>
        <taxon>Nematoda</taxon>
        <taxon>Enoplea</taxon>
        <taxon>Dorylaimia</taxon>
        <taxon>Trichinellida</taxon>
        <taxon>Trichinellidae</taxon>
        <taxon>Trichinella</taxon>
    </lineage>
</organism>
<proteinExistence type="predicted"/>
<comment type="caution">
    <text evidence="1">The sequence shown here is derived from an EMBL/GenBank/DDBJ whole genome shotgun (WGS) entry which is preliminary data.</text>
</comment>
<dbReference type="OrthoDB" id="5912357at2759"/>
<dbReference type="Proteomes" id="UP000054630">
    <property type="component" value="Unassembled WGS sequence"/>
</dbReference>
<sequence>MHIYDKSFKFIFTPSLQSGAYDQPGAANIKPTAHFDKKRPKVDHGSLTNQDRRLVPLPKIVRFSRSVIDGTLPGEPAVLLYPPRLMSIDTSKSLTDWLGLVEDVPNCI</sequence>
<dbReference type="AlphaFoldDB" id="A0A0V0SCA6"/>
<name>A0A0V0SCA6_9BILA</name>
<reference evidence="1 2" key="1">
    <citation type="submission" date="2015-01" db="EMBL/GenBank/DDBJ databases">
        <title>Evolution of Trichinella species and genotypes.</title>
        <authorList>
            <person name="Korhonen P.K."/>
            <person name="Edoardo P."/>
            <person name="Giuseppe L.R."/>
            <person name="Gasser R.B."/>
        </authorList>
    </citation>
    <scope>NUCLEOTIDE SEQUENCE [LARGE SCALE GENOMIC DNA]</scope>
    <source>
        <strain evidence="1">ISS37</strain>
    </source>
</reference>
<evidence type="ECO:0000313" key="2">
    <source>
        <dbReference type="Proteomes" id="UP000054630"/>
    </source>
</evidence>
<dbReference type="EMBL" id="JYDL01000018">
    <property type="protein sequence ID" value="KRX24324.1"/>
    <property type="molecule type" value="Genomic_DNA"/>
</dbReference>
<accession>A0A0V0SCA6</accession>
<evidence type="ECO:0000313" key="1">
    <source>
        <dbReference type="EMBL" id="KRX24324.1"/>
    </source>
</evidence>
<protein>
    <submittedName>
        <fullName evidence="1">Uncharacterized protein</fullName>
    </submittedName>
</protein>
<keyword evidence="2" id="KW-1185">Reference proteome</keyword>